<proteinExistence type="inferred from homology"/>
<keyword evidence="5" id="KW-0175">Coiled coil</keyword>
<feature type="coiled-coil region" evidence="5">
    <location>
        <begin position="117"/>
        <end position="205"/>
    </location>
</feature>
<evidence type="ECO:0000313" key="8">
    <source>
        <dbReference type="Proteomes" id="UP000005707"/>
    </source>
</evidence>
<comment type="similarity">
    <text evidence="1">Belongs to the ABC transporter superfamily.</text>
</comment>
<dbReference type="InterPro" id="IPR003593">
    <property type="entry name" value="AAA+_ATPase"/>
</dbReference>
<protein>
    <submittedName>
        <fullName evidence="7">Oligopeptide transport ATP-binding protein OppF</fullName>
    </submittedName>
</protein>
<dbReference type="PROSITE" id="PS50893">
    <property type="entry name" value="ABC_TRANSPORTER_2"/>
    <property type="match status" value="1"/>
</dbReference>
<reference evidence="7 8" key="1">
    <citation type="journal article" date="2011" name="J. Bacteriol.">
        <title>Genome sequence of Haloplasma contractile, an unusual contractile bacterium from a deep-sea anoxic brine lake.</title>
        <authorList>
            <person name="Antunes A."/>
            <person name="Alam I."/>
            <person name="El Dorry H."/>
            <person name="Siam R."/>
            <person name="Robertson A."/>
            <person name="Bajic V.B."/>
            <person name="Stingl U."/>
        </authorList>
    </citation>
    <scope>NUCLEOTIDE SEQUENCE [LARGE SCALE GENOMIC DNA]</scope>
    <source>
        <strain evidence="7 8">SSD-17B</strain>
    </source>
</reference>
<dbReference type="InterPro" id="IPR050319">
    <property type="entry name" value="ABC_transp_ATP-bind"/>
</dbReference>
<dbReference type="SUPFAM" id="SSF52540">
    <property type="entry name" value="P-loop containing nucleoside triphosphate hydrolases"/>
    <property type="match status" value="1"/>
</dbReference>
<dbReference type="GO" id="GO:0005524">
    <property type="term" value="F:ATP binding"/>
    <property type="evidence" value="ECO:0007669"/>
    <property type="project" value="UniProtKB-KW"/>
</dbReference>
<dbReference type="Pfam" id="PF00005">
    <property type="entry name" value="ABC_tran"/>
    <property type="match status" value="2"/>
</dbReference>
<evidence type="ECO:0000256" key="3">
    <source>
        <dbReference type="ARBA" id="ARBA00022741"/>
    </source>
</evidence>
<keyword evidence="4 7" id="KW-0067">ATP-binding</keyword>
<dbReference type="AlphaFoldDB" id="U2EFG4"/>
<dbReference type="InterPro" id="IPR027417">
    <property type="entry name" value="P-loop_NTPase"/>
</dbReference>
<dbReference type="InterPro" id="IPR003439">
    <property type="entry name" value="ABC_transporter-like_ATP-bd"/>
</dbReference>
<keyword evidence="3" id="KW-0547">Nucleotide-binding</keyword>
<dbReference type="PANTHER" id="PTHR43776">
    <property type="entry name" value="TRANSPORT ATP-BINDING PROTEIN"/>
    <property type="match status" value="1"/>
</dbReference>
<accession>U2EFG4</accession>
<dbReference type="GO" id="GO:0016887">
    <property type="term" value="F:ATP hydrolysis activity"/>
    <property type="evidence" value="ECO:0007669"/>
    <property type="project" value="InterPro"/>
</dbReference>
<name>U2EFG4_9MOLU</name>
<dbReference type="STRING" id="1033810.HLPCO_000057"/>
<keyword evidence="8" id="KW-1185">Reference proteome</keyword>
<organism evidence="7 8">
    <name type="scientific">Haloplasma contractile SSD-17B</name>
    <dbReference type="NCBI Taxonomy" id="1033810"/>
    <lineage>
        <taxon>Bacteria</taxon>
        <taxon>Bacillati</taxon>
        <taxon>Mycoplasmatota</taxon>
        <taxon>Mollicutes</taxon>
        <taxon>Haloplasmatales</taxon>
        <taxon>Haloplasmataceae</taxon>
        <taxon>Haloplasma</taxon>
    </lineage>
</organism>
<dbReference type="CDD" id="cd03257">
    <property type="entry name" value="ABC_NikE_OppD_transporters"/>
    <property type="match status" value="1"/>
</dbReference>
<evidence type="ECO:0000313" key="7">
    <source>
        <dbReference type="EMBL" id="ERJ13406.1"/>
    </source>
</evidence>
<dbReference type="SMART" id="SM00382">
    <property type="entry name" value="AAA"/>
    <property type="match status" value="1"/>
</dbReference>
<dbReference type="GO" id="GO:0055085">
    <property type="term" value="P:transmembrane transport"/>
    <property type="evidence" value="ECO:0007669"/>
    <property type="project" value="UniProtKB-ARBA"/>
</dbReference>
<dbReference type="Proteomes" id="UP000005707">
    <property type="component" value="Unassembled WGS sequence"/>
</dbReference>
<reference evidence="7 8" key="2">
    <citation type="journal article" date="2013" name="PLoS ONE">
        <title>INDIGO - INtegrated Data Warehouse of MIcrobial GenOmes with Examples from the Red Sea Extremophiles.</title>
        <authorList>
            <person name="Alam I."/>
            <person name="Antunes A."/>
            <person name="Kamau A.A."/>
            <person name="Ba Alawi W."/>
            <person name="Kalkatawi M."/>
            <person name="Stingl U."/>
            <person name="Bajic V.B."/>
        </authorList>
    </citation>
    <scope>NUCLEOTIDE SEQUENCE [LARGE SCALE GENOMIC DNA]</scope>
    <source>
        <strain evidence="7 8">SSD-17B</strain>
    </source>
</reference>
<evidence type="ECO:0000259" key="6">
    <source>
        <dbReference type="PROSITE" id="PS50893"/>
    </source>
</evidence>
<dbReference type="InParanoid" id="U2EFG4"/>
<keyword evidence="2" id="KW-0813">Transport</keyword>
<dbReference type="Gene3D" id="3.40.50.300">
    <property type="entry name" value="P-loop containing nucleotide triphosphate hydrolases"/>
    <property type="match status" value="1"/>
</dbReference>
<evidence type="ECO:0000256" key="2">
    <source>
        <dbReference type="ARBA" id="ARBA00022448"/>
    </source>
</evidence>
<dbReference type="InterPro" id="IPR013563">
    <property type="entry name" value="Oligopep_ABC_C"/>
</dbReference>
<dbReference type="EMBL" id="AFNU02000001">
    <property type="protein sequence ID" value="ERJ13406.1"/>
    <property type="molecule type" value="Genomic_DNA"/>
</dbReference>
<dbReference type="GO" id="GO:0015833">
    <property type="term" value="P:peptide transport"/>
    <property type="evidence" value="ECO:0007669"/>
    <property type="project" value="InterPro"/>
</dbReference>
<dbReference type="eggNOG" id="COG4608">
    <property type="taxonomic scope" value="Bacteria"/>
</dbReference>
<gene>
    <name evidence="7" type="primary">oppF</name>
    <name evidence="7" type="ORF">HLPCO_000057</name>
</gene>
<dbReference type="PROSITE" id="PS00211">
    <property type="entry name" value="ABC_TRANSPORTER_1"/>
    <property type="match status" value="1"/>
</dbReference>
<evidence type="ECO:0000256" key="1">
    <source>
        <dbReference type="ARBA" id="ARBA00005417"/>
    </source>
</evidence>
<evidence type="ECO:0000256" key="5">
    <source>
        <dbReference type="SAM" id="Coils"/>
    </source>
</evidence>
<evidence type="ECO:0000256" key="4">
    <source>
        <dbReference type="ARBA" id="ARBA00022840"/>
    </source>
</evidence>
<dbReference type="Pfam" id="PF08352">
    <property type="entry name" value="oligo_HPY"/>
    <property type="match status" value="1"/>
</dbReference>
<dbReference type="InterPro" id="IPR017871">
    <property type="entry name" value="ABC_transporter-like_CS"/>
</dbReference>
<sequence>MANDKREVILEVKNLKQHFKTGKKTVKAVDDVSFEIYKGETFGLVGESGSGKTTTGRSIIKLYNITDGEVFFKGKRTSVNPKSIQSRIKKLQVGITREVERKLSLVEELEQKIYDLRIARNAKVRDLKEEIELLKERKSNRKLNKINDKIEEIDSEMNQKIVKLEDRIIKVQEEIEQDKARNLNNSDLEKLIEELKTDLPKATLDNKVTEEFTMDLQMIFQDPMASLNPRMTVRNIIAEGLDISYKRKPRAERQKLAESYKEKREEKIEKLINIVGLDKEHLNRYPHEFSGGQRQRIGIARALITNPDFIIADEPISALDVSIQAQVVNLMNKLKDEFGLTYLFIAHDLSMVRFISDRLGVMHLGKLVEYGDADKIYNNPVHPYTKSLLSAIPLPDPDYEQGRRRIKYDKTYIAYNAGGYHEVSKDHFVLGTKEEVEAWKAE</sequence>
<feature type="domain" description="ABC transporter" evidence="6">
    <location>
        <begin position="10"/>
        <end position="389"/>
    </location>
</feature>
<dbReference type="PANTHER" id="PTHR43776:SF7">
    <property type="entry name" value="D,D-DIPEPTIDE TRANSPORT ATP-BINDING PROTEIN DDPF-RELATED"/>
    <property type="match status" value="1"/>
</dbReference>
<comment type="caution">
    <text evidence="7">The sequence shown here is derived from an EMBL/GenBank/DDBJ whole genome shotgun (WGS) entry which is preliminary data.</text>
</comment>